<dbReference type="EMBL" id="CP011117">
    <property type="protein sequence ID" value="AKA83388.1"/>
    <property type="molecule type" value="Genomic_DNA"/>
</dbReference>
<dbReference type="SUPFAM" id="SSF56349">
    <property type="entry name" value="DNA breaking-rejoining enzymes"/>
    <property type="match status" value="1"/>
</dbReference>
<dbReference type="Gene3D" id="1.10.443.10">
    <property type="entry name" value="Intergrase catalytic core"/>
    <property type="match status" value="1"/>
</dbReference>
<organism evidence="2 3">
    <name type="scientific">Pseudomonas synxantha</name>
    <dbReference type="NCBI Taxonomy" id="47883"/>
    <lineage>
        <taxon>Bacteria</taxon>
        <taxon>Pseudomonadati</taxon>
        <taxon>Pseudomonadota</taxon>
        <taxon>Gammaproteobacteria</taxon>
        <taxon>Pseudomonadales</taxon>
        <taxon>Pseudomonadaceae</taxon>
        <taxon>Pseudomonas</taxon>
    </lineage>
</organism>
<dbReference type="InterPro" id="IPR013762">
    <property type="entry name" value="Integrase-like_cat_sf"/>
</dbReference>
<gene>
    <name evidence="2" type="ORF">VO64_2842</name>
</gene>
<evidence type="ECO:0008006" key="4">
    <source>
        <dbReference type="Google" id="ProtNLM"/>
    </source>
</evidence>
<proteinExistence type="predicted"/>
<keyword evidence="1" id="KW-0233">DNA recombination</keyword>
<dbReference type="GO" id="GO:0003677">
    <property type="term" value="F:DNA binding"/>
    <property type="evidence" value="ECO:0007669"/>
    <property type="project" value="InterPro"/>
</dbReference>
<accession>A0AAU8TLT8</accession>
<dbReference type="Proteomes" id="UP000033099">
    <property type="component" value="Chromosome"/>
</dbReference>
<dbReference type="KEGG" id="pfb:VO64_2842"/>
<dbReference type="GO" id="GO:0006310">
    <property type="term" value="P:DNA recombination"/>
    <property type="evidence" value="ECO:0007669"/>
    <property type="project" value="UniProtKB-KW"/>
</dbReference>
<sequence>MANPTREFMFRNVKYGKEETVWDLEPLLYFGASSARADEVNASIEAGAFGPKLSNRIPLVKEFYDLLDAKIESGHSKSTVKKGILNLRRLYTWGELHGVEVSLANLETSFIAWTDSLLHRSRIERSIKSITAFDMAVSISSLIDGLFERNSKIISKTRLQKSRKGDQYNNNSDKNQIATAVSLGHFLVDITTALTKDKIYGPLPVQIETRAGHTLIEWSKLLPPDRLKLSKTGRKPNSRMRLLWTEEHSWRTRHPLFNLRIEAELLIFIAQTGMNLAQANQLTVGRFTYQSYEEGYKVRRIYKNRRQGEVEFTVYSEYRIHFETYLKWRSAILEELNDERLFPLTTPGRRRAPDASPHFASIRKRCQLAGVTYVGPRDLRKTRANWLFRKLADTSVTAEMNQHEDRTLLQNYIRPNHQIAAFEVSRFMEASDPTRKAAAPGLCVSASPLATKTAQSTSPSPDCVSPAGCLFCVHHRDVNTLDHFWSLASYRYCKSVELSRAGNSAFKDHPAEQVILAIDARLLSASHSDDLARVNITEAKLKVAEADYHPEWSDLINLLEGQYE</sequence>
<evidence type="ECO:0000256" key="1">
    <source>
        <dbReference type="ARBA" id="ARBA00023172"/>
    </source>
</evidence>
<name>A0AAU8TLT8_9PSED</name>
<dbReference type="InterPro" id="IPR011010">
    <property type="entry name" value="DNA_brk_join_enz"/>
</dbReference>
<reference evidence="2 3" key="1">
    <citation type="journal article" date="2015" name="Genome Announc.">
        <title>Complete Genome Sequence of Biocontrol Strain Pseudomonas fluorescens LBUM223.</title>
        <authorList>
            <person name="Roquigny R."/>
            <person name="Arseneault T."/>
            <person name="Gadkar V.J."/>
            <person name="Novinscak A."/>
            <person name="Joly D.L."/>
            <person name="Filion M."/>
        </authorList>
    </citation>
    <scope>NUCLEOTIDE SEQUENCE [LARGE SCALE GENOMIC DNA]</scope>
    <source>
        <strain evidence="2 3">LBUM223</strain>
    </source>
</reference>
<dbReference type="GO" id="GO:0015074">
    <property type="term" value="P:DNA integration"/>
    <property type="evidence" value="ECO:0007669"/>
    <property type="project" value="InterPro"/>
</dbReference>
<evidence type="ECO:0000313" key="2">
    <source>
        <dbReference type="EMBL" id="AKA83388.1"/>
    </source>
</evidence>
<evidence type="ECO:0000313" key="3">
    <source>
        <dbReference type="Proteomes" id="UP000033099"/>
    </source>
</evidence>
<dbReference type="AlphaFoldDB" id="A0AAU8TLT8"/>
<protein>
    <recommendedName>
        <fullName evidence="4">Tyr recombinase domain-containing protein</fullName>
    </recommendedName>
</protein>